<dbReference type="Gene3D" id="2.130.10.130">
    <property type="entry name" value="Integrin alpha, N-terminal"/>
    <property type="match status" value="2"/>
</dbReference>
<evidence type="ECO:0008006" key="5">
    <source>
        <dbReference type="Google" id="ProtNLM"/>
    </source>
</evidence>
<feature type="region of interest" description="Disordered" evidence="1">
    <location>
        <begin position="23"/>
        <end position="53"/>
    </location>
</feature>
<dbReference type="InterPro" id="IPR024881">
    <property type="entry name" value="Tip"/>
</dbReference>
<dbReference type="Proteomes" id="UP000215005">
    <property type="component" value="Chromosome"/>
</dbReference>
<evidence type="ECO:0000313" key="4">
    <source>
        <dbReference type="Proteomes" id="UP000215005"/>
    </source>
</evidence>
<accession>A0A223RZY3</accession>
<dbReference type="PANTHER" id="PTHR13412">
    <property type="entry name" value="T-CELL IMMUNOMODULATORY PROTEIN HOMOLOG"/>
    <property type="match status" value="1"/>
</dbReference>
<dbReference type="KEGG" id="ngv:CDO52_00420"/>
<dbReference type="SUPFAM" id="SSF69318">
    <property type="entry name" value="Integrin alpha N-terminal domain"/>
    <property type="match status" value="1"/>
</dbReference>
<dbReference type="InterPro" id="IPR028994">
    <property type="entry name" value="Integrin_alpha_N"/>
</dbReference>
<gene>
    <name evidence="3" type="ORF">CDO52_00420</name>
</gene>
<evidence type="ECO:0000313" key="3">
    <source>
        <dbReference type="EMBL" id="ASU81442.1"/>
    </source>
</evidence>
<sequence length="468" mass="48237">MHHRRLTALTCAGVLLLAACANTSDDGNVSPEEEVTKAAPIPEGGGSDVRDDVNGDGFPDLLFTSTYNGTGPEDFLSGVGRLVVVYGSEDGPEPTTRTVIDAEDMFAVAEAGDGQRLRPGTADLDRDGFDDIPVLAASASASRAGEAAVLWGGPTGPDADAAPTTVAMPEEDDPGRSWGGSYTAPAPGDFDGDGNADLVAAEEPDTGEDLTRLTVLYGPFDRDGVPERSARLTVDTRLGGLVSAEADGTGPTPLLVRHGADGEQPANTLFTTGAGDPGEWESVDLLAGGLSAFGDFDGDGATDVAIGDDGTRNDEPGYETESDEVHRQLHVYHGAIEERAPEHSSTTLPGEDGSVPSYPLRTMVAGDLDGDGTDEVAVGLDGRGVDVVRDTGAGLETHDASPLVRADPEKGADDRVARAFAFGDYDGDGPDELVLAVDRGTFPSAPVLWWVTDGSADEGSFSSEGFTG</sequence>
<evidence type="ECO:0000256" key="1">
    <source>
        <dbReference type="SAM" id="MobiDB-lite"/>
    </source>
</evidence>
<protein>
    <recommendedName>
        <fullName evidence="5">VCBS repeat-containing protein</fullName>
    </recommendedName>
</protein>
<dbReference type="PANTHER" id="PTHR13412:SF0">
    <property type="entry name" value="T-CELL IMMUNOMODULATORY PROTEIN"/>
    <property type="match status" value="1"/>
</dbReference>
<name>A0A223RZY3_9ACTN</name>
<dbReference type="OrthoDB" id="344301at2"/>
<keyword evidence="4" id="KW-1185">Reference proteome</keyword>
<dbReference type="PROSITE" id="PS51257">
    <property type="entry name" value="PROKAR_LIPOPROTEIN"/>
    <property type="match status" value="1"/>
</dbReference>
<reference evidence="3 4" key="1">
    <citation type="submission" date="2017-08" db="EMBL/GenBank/DDBJ databases">
        <title>The complete genome sequence of Nocardiopsis gilva YIM 90087.</title>
        <authorList>
            <person name="Yin M."/>
            <person name="Tang S."/>
        </authorList>
    </citation>
    <scope>NUCLEOTIDE SEQUENCE [LARGE SCALE GENOMIC DNA]</scope>
    <source>
        <strain evidence="3 4">YIM 90087</strain>
    </source>
</reference>
<feature type="chain" id="PRO_5011264156" description="VCBS repeat-containing protein" evidence="2">
    <location>
        <begin position="22"/>
        <end position="468"/>
    </location>
</feature>
<proteinExistence type="predicted"/>
<keyword evidence="2" id="KW-0732">Signal</keyword>
<dbReference type="RefSeq" id="WP_017619435.1">
    <property type="nucleotide sequence ID" value="NZ_ANBG01000243.1"/>
</dbReference>
<feature type="signal peptide" evidence="2">
    <location>
        <begin position="1"/>
        <end position="21"/>
    </location>
</feature>
<evidence type="ECO:0000256" key="2">
    <source>
        <dbReference type="SAM" id="SignalP"/>
    </source>
</evidence>
<dbReference type="EMBL" id="CP022753">
    <property type="protein sequence ID" value="ASU81442.1"/>
    <property type="molecule type" value="Genomic_DNA"/>
</dbReference>
<dbReference type="AlphaFoldDB" id="A0A223RZY3"/>
<organism evidence="3 4">
    <name type="scientific">Nocardiopsis gilva YIM 90087</name>
    <dbReference type="NCBI Taxonomy" id="1235441"/>
    <lineage>
        <taxon>Bacteria</taxon>
        <taxon>Bacillati</taxon>
        <taxon>Actinomycetota</taxon>
        <taxon>Actinomycetes</taxon>
        <taxon>Streptosporangiales</taxon>
        <taxon>Nocardiopsidaceae</taxon>
        <taxon>Nocardiopsis</taxon>
    </lineage>
</organism>